<sequence length="226" mass="25992">MKKRVALSWSGGKDSAMAYHTLAAQEDLLIEFLITTYNESNNRSSMHGVRLDLIEMQAEKLGARLLKIPLPPNCSNETYSERMKTALQTLASEGINDVAFGDIFLEDVRRYREENLASVNFRGIFPLWGRDTKELAHEFLRLGFKAIICCVDTQQAPSWLIGREYSWELLENLPREVDPCGERGEFHTFVYDGPIFKEPIRIEKGEMVLREGRFLFLDLISSYDKC</sequence>
<evidence type="ECO:0000313" key="4">
    <source>
        <dbReference type="Proteomes" id="UP000008120"/>
    </source>
</evidence>
<dbReference type="EMBL" id="AP011852">
    <property type="protein sequence ID" value="BAJ48028.1"/>
    <property type="molecule type" value="Genomic_DNA"/>
</dbReference>
<evidence type="ECO:0000259" key="1">
    <source>
        <dbReference type="Pfam" id="PF01902"/>
    </source>
</evidence>
<name>E6N6V9_CALS0</name>
<protein>
    <recommendedName>
        <fullName evidence="1">Diphthamide synthase domain-containing protein</fullName>
    </recommendedName>
</protein>
<proteinExistence type="predicted"/>
<dbReference type="SUPFAM" id="SSF52402">
    <property type="entry name" value="Adenine nucleotide alpha hydrolases-like"/>
    <property type="match status" value="1"/>
</dbReference>
<dbReference type="InterPro" id="IPR014729">
    <property type="entry name" value="Rossmann-like_a/b/a_fold"/>
</dbReference>
<dbReference type="Pfam" id="PF01902">
    <property type="entry name" value="Diphthami_syn_2"/>
    <property type="match status" value="1"/>
</dbReference>
<dbReference type="Gene3D" id="3.90.1490.10">
    <property type="entry name" value="putative n-type atp pyrophosphatase, domain 2"/>
    <property type="match status" value="1"/>
</dbReference>
<reference evidence="2 4" key="2">
    <citation type="journal article" date="2011" name="Nucleic Acids Res.">
        <title>Insights into the evolution of Archaea and eukaryotic protein modifier systems revealed by the genome of a novel archaeal group.</title>
        <authorList>
            <person name="Nunoura T."/>
            <person name="Takaki Y."/>
            <person name="Kakuta J."/>
            <person name="Nishi S."/>
            <person name="Sugahara J."/>
            <person name="Kazama H."/>
            <person name="Chee G."/>
            <person name="Hattori M."/>
            <person name="Kanai A."/>
            <person name="Atomi H."/>
            <person name="Takai K."/>
            <person name="Takami H."/>
        </authorList>
    </citation>
    <scope>NUCLEOTIDE SEQUENCE [LARGE SCALE GENOMIC DNA]</scope>
</reference>
<feature type="domain" description="Diphthamide synthase" evidence="1">
    <location>
        <begin position="4"/>
        <end position="209"/>
    </location>
</feature>
<dbReference type="EMBL" id="BA000048">
    <property type="protein sequence ID" value="BAJ50828.1"/>
    <property type="molecule type" value="Genomic_DNA"/>
</dbReference>
<dbReference type="Gene3D" id="3.40.50.620">
    <property type="entry name" value="HUPs"/>
    <property type="match status" value="1"/>
</dbReference>
<evidence type="ECO:0000313" key="2">
    <source>
        <dbReference type="EMBL" id="BAJ48028.1"/>
    </source>
</evidence>
<dbReference type="Proteomes" id="UP000008120">
    <property type="component" value="Chromosome"/>
</dbReference>
<dbReference type="CDD" id="cd01994">
    <property type="entry name" value="AANH_PF0828-like"/>
    <property type="match status" value="1"/>
</dbReference>
<organism evidence="2 4">
    <name type="scientific">Caldiarchaeum subterraneum</name>
    <dbReference type="NCBI Taxonomy" id="311458"/>
    <lineage>
        <taxon>Archaea</taxon>
        <taxon>Nitrososphaerota</taxon>
        <taxon>Candidatus Caldarchaeales</taxon>
        <taxon>Candidatus Caldarchaeaceae</taxon>
        <taxon>Candidatus Caldarchaeum</taxon>
    </lineage>
</organism>
<dbReference type="NCBIfam" id="TIGR00290">
    <property type="entry name" value="MJ0570_dom"/>
    <property type="match status" value="1"/>
</dbReference>
<dbReference type="STRING" id="311458.CSUB_C0975"/>
<dbReference type="InterPro" id="IPR002761">
    <property type="entry name" value="Diphthami_syn_dom"/>
</dbReference>
<gene>
    <name evidence="3" type="ORF">CSUB_C0975</name>
    <name evidence="2" type="ORF">HGMM_F28E01C29</name>
</gene>
<dbReference type="KEGG" id="csu:CSUB_C0975"/>
<dbReference type="BioCyc" id="CCAL311458:G131R-983-MONOMER"/>
<dbReference type="AlphaFoldDB" id="E6N6V9"/>
<accession>E6N6V9</accession>
<evidence type="ECO:0000313" key="3">
    <source>
        <dbReference type="EMBL" id="BAJ50828.1"/>
    </source>
</evidence>
<reference evidence="2 4" key="1">
    <citation type="journal article" date="2005" name="Environ. Microbiol.">
        <title>Genetic and functional properties of uncultivated thermophilic crenarchaeotes from a subsurface gold mine as revealed by analysis of genome fragments.</title>
        <authorList>
            <person name="Nunoura T."/>
            <person name="Hirayama H."/>
            <person name="Takami H."/>
            <person name="Oida H."/>
            <person name="Nishi S."/>
            <person name="Shimamura S."/>
            <person name="Suzuki Y."/>
            <person name="Inagaki F."/>
            <person name="Takai K."/>
            <person name="Nealson K.H."/>
            <person name="Horikoshi K."/>
        </authorList>
    </citation>
    <scope>NUCLEOTIDE SEQUENCE [LARGE SCALE GENOMIC DNA]</scope>
</reference>